<evidence type="ECO:0000256" key="1">
    <source>
        <dbReference type="SAM" id="MobiDB-lite"/>
    </source>
</evidence>
<feature type="region of interest" description="Disordered" evidence="1">
    <location>
        <begin position="50"/>
        <end position="100"/>
    </location>
</feature>
<evidence type="ECO:0000313" key="3">
    <source>
        <dbReference type="Proteomes" id="UP000265520"/>
    </source>
</evidence>
<dbReference type="GO" id="GO:0016740">
    <property type="term" value="F:transferase activity"/>
    <property type="evidence" value="ECO:0007669"/>
    <property type="project" value="UniProtKB-KW"/>
</dbReference>
<reference evidence="2 3" key="1">
    <citation type="journal article" date="2018" name="Front. Plant Sci.">
        <title>Red Clover (Trifolium pratense) and Zigzag Clover (T. medium) - A Picture of Genomic Similarities and Differences.</title>
        <authorList>
            <person name="Dluhosova J."/>
            <person name="Istvanek J."/>
            <person name="Nedelnik J."/>
            <person name="Repkova J."/>
        </authorList>
    </citation>
    <scope>NUCLEOTIDE SEQUENCE [LARGE SCALE GENOMIC DNA]</scope>
    <source>
        <strain evidence="3">cv. 10/8</strain>
        <tissue evidence="2">Leaf</tissue>
    </source>
</reference>
<feature type="compositionally biased region" description="Basic and acidic residues" evidence="1">
    <location>
        <begin position="90"/>
        <end position="100"/>
    </location>
</feature>
<comment type="caution">
    <text evidence="2">The sequence shown here is derived from an EMBL/GenBank/DDBJ whole genome shotgun (WGS) entry which is preliminary data.</text>
</comment>
<feature type="compositionally biased region" description="Pro residues" evidence="1">
    <location>
        <begin position="60"/>
        <end position="80"/>
    </location>
</feature>
<name>A0A392SL39_9FABA</name>
<feature type="non-terminal residue" evidence="2">
    <location>
        <position position="100"/>
    </location>
</feature>
<keyword evidence="3" id="KW-1185">Reference proteome</keyword>
<keyword evidence="2" id="KW-0808">Transferase</keyword>
<proteinExistence type="predicted"/>
<dbReference type="AlphaFoldDB" id="A0A392SL39"/>
<dbReference type="EMBL" id="LXQA010389499">
    <property type="protein sequence ID" value="MCI48650.1"/>
    <property type="molecule type" value="Genomic_DNA"/>
</dbReference>
<accession>A0A392SL39</accession>
<evidence type="ECO:0000313" key="2">
    <source>
        <dbReference type="EMBL" id="MCI48650.1"/>
    </source>
</evidence>
<protein>
    <submittedName>
        <fullName evidence="2">UDP-glycosyltransferase 73C3-like</fullName>
    </submittedName>
</protein>
<organism evidence="2 3">
    <name type="scientific">Trifolium medium</name>
    <dbReference type="NCBI Taxonomy" id="97028"/>
    <lineage>
        <taxon>Eukaryota</taxon>
        <taxon>Viridiplantae</taxon>
        <taxon>Streptophyta</taxon>
        <taxon>Embryophyta</taxon>
        <taxon>Tracheophyta</taxon>
        <taxon>Spermatophyta</taxon>
        <taxon>Magnoliopsida</taxon>
        <taxon>eudicotyledons</taxon>
        <taxon>Gunneridae</taxon>
        <taxon>Pentapetalae</taxon>
        <taxon>rosids</taxon>
        <taxon>fabids</taxon>
        <taxon>Fabales</taxon>
        <taxon>Fabaceae</taxon>
        <taxon>Papilionoideae</taxon>
        <taxon>50 kb inversion clade</taxon>
        <taxon>NPAAA clade</taxon>
        <taxon>Hologalegina</taxon>
        <taxon>IRL clade</taxon>
        <taxon>Trifolieae</taxon>
        <taxon>Trifolium</taxon>
    </lineage>
</organism>
<sequence length="100" mass="11126">LEIPTVAFFTSGACSAAMELVEWKAHPLELRPGEIRFVSGLPEDMALTYSDVKRRRHEPPPPYHGFPPPPHHGFPPPPGGFEPGKMGPPKHGDQPRWLDE</sequence>
<dbReference type="Proteomes" id="UP000265520">
    <property type="component" value="Unassembled WGS sequence"/>
</dbReference>
<feature type="non-terminal residue" evidence="2">
    <location>
        <position position="1"/>
    </location>
</feature>